<dbReference type="PANTHER" id="PTHR11579">
    <property type="entry name" value="PROTEIN-L-ISOASPARTATE O-METHYLTRANSFERASE"/>
    <property type="match status" value="1"/>
</dbReference>
<evidence type="ECO:0000256" key="1">
    <source>
        <dbReference type="ARBA" id="ARBA00004496"/>
    </source>
</evidence>
<dbReference type="Pfam" id="PF01135">
    <property type="entry name" value="PCMT"/>
    <property type="match status" value="1"/>
</dbReference>
<evidence type="ECO:0000256" key="11">
    <source>
        <dbReference type="ARBA" id="ARBA00031350"/>
    </source>
</evidence>
<dbReference type="PROSITE" id="PS01279">
    <property type="entry name" value="PCMT"/>
    <property type="match status" value="1"/>
</dbReference>
<evidence type="ECO:0000313" key="13">
    <source>
        <dbReference type="Proteomes" id="UP000553963"/>
    </source>
</evidence>
<dbReference type="GO" id="GO:0004719">
    <property type="term" value="F:protein-L-isoaspartate (D-aspartate) O-methyltransferase activity"/>
    <property type="evidence" value="ECO:0007669"/>
    <property type="project" value="UniProtKB-EC"/>
</dbReference>
<protein>
    <recommendedName>
        <fullName evidence="4">Protein-L-isoaspartate O-methyltransferase</fullName>
        <ecNumber evidence="3">2.1.1.77</ecNumber>
    </recommendedName>
    <alternativeName>
        <fullName evidence="11">L-isoaspartyl protein carboxyl methyltransferase</fullName>
    </alternativeName>
    <alternativeName>
        <fullName evidence="9">Protein L-isoaspartyl methyltransferase</fullName>
    </alternativeName>
    <alternativeName>
        <fullName evidence="10">Protein-beta-aspartate methyltransferase</fullName>
    </alternativeName>
</protein>
<comment type="similarity">
    <text evidence="2">Belongs to the methyltransferase superfamily. L-isoaspartyl/D-aspartyl protein methyltransferase family.</text>
</comment>
<reference evidence="12 13" key="1">
    <citation type="submission" date="2020-08" db="EMBL/GenBank/DDBJ databases">
        <title>Genomic Encyclopedia of Type Strains, Phase IV (KMG-IV): sequencing the most valuable type-strain genomes for metagenomic binning, comparative biology and taxonomic classification.</title>
        <authorList>
            <person name="Goeker M."/>
        </authorList>
    </citation>
    <scope>NUCLEOTIDE SEQUENCE [LARGE SCALE GENOMIC DNA]</scope>
    <source>
        <strain evidence="12 13">DSM 25966</strain>
    </source>
</reference>
<dbReference type="EC" id="2.1.1.77" evidence="3"/>
<dbReference type="CDD" id="cd02440">
    <property type="entry name" value="AdoMet_MTases"/>
    <property type="match status" value="1"/>
</dbReference>
<evidence type="ECO:0000256" key="6">
    <source>
        <dbReference type="ARBA" id="ARBA00022603"/>
    </source>
</evidence>
<gene>
    <name evidence="12" type="ORF">GGR25_000776</name>
</gene>
<name>A0A840AL53_9HYPH</name>
<dbReference type="RefSeq" id="WP_183397381.1">
    <property type="nucleotide sequence ID" value="NZ_JACIDS010000001.1"/>
</dbReference>
<dbReference type="EMBL" id="JACIDS010000001">
    <property type="protein sequence ID" value="MBB3929757.1"/>
    <property type="molecule type" value="Genomic_DNA"/>
</dbReference>
<evidence type="ECO:0000313" key="12">
    <source>
        <dbReference type="EMBL" id="MBB3929757.1"/>
    </source>
</evidence>
<evidence type="ECO:0000256" key="7">
    <source>
        <dbReference type="ARBA" id="ARBA00022679"/>
    </source>
</evidence>
<dbReference type="InterPro" id="IPR029063">
    <property type="entry name" value="SAM-dependent_MTases_sf"/>
</dbReference>
<evidence type="ECO:0000256" key="9">
    <source>
        <dbReference type="ARBA" id="ARBA00030757"/>
    </source>
</evidence>
<sequence length="211" mass="22995">MIAIAEFLLRARQLGIMDRRILGAIESVPRAIFLDGDTRHGPLFAERPQPIACGQLSTPPLVVARLLASLDLTERDRVLEIGTGTGYLAAVMSRLARRVYTLDRFRTLVGAAQSRLLSIRVENVTPIFADGTAGWPGKAPFDRIVCTASAEKVPAPFVEQLTTNGILVMPIGPADGVQMLTRFDRVDRQLRASPICEVRLLPLIAGKAQTL</sequence>
<organism evidence="12 13">
    <name type="scientific">Kaistia hirudinis</name>
    <dbReference type="NCBI Taxonomy" id="1293440"/>
    <lineage>
        <taxon>Bacteria</taxon>
        <taxon>Pseudomonadati</taxon>
        <taxon>Pseudomonadota</taxon>
        <taxon>Alphaproteobacteria</taxon>
        <taxon>Hyphomicrobiales</taxon>
        <taxon>Kaistiaceae</taxon>
        <taxon>Kaistia</taxon>
    </lineage>
</organism>
<comment type="caution">
    <text evidence="12">The sequence shown here is derived from an EMBL/GenBank/DDBJ whole genome shotgun (WGS) entry which is preliminary data.</text>
</comment>
<keyword evidence="8" id="KW-0949">S-adenosyl-L-methionine</keyword>
<evidence type="ECO:0000256" key="10">
    <source>
        <dbReference type="ARBA" id="ARBA00031323"/>
    </source>
</evidence>
<evidence type="ECO:0000256" key="4">
    <source>
        <dbReference type="ARBA" id="ARBA00013346"/>
    </source>
</evidence>
<accession>A0A840AL53</accession>
<dbReference type="Gene3D" id="3.40.50.150">
    <property type="entry name" value="Vaccinia Virus protein VP39"/>
    <property type="match status" value="1"/>
</dbReference>
<evidence type="ECO:0000256" key="5">
    <source>
        <dbReference type="ARBA" id="ARBA00022490"/>
    </source>
</evidence>
<keyword evidence="6 12" id="KW-0489">Methyltransferase</keyword>
<evidence type="ECO:0000256" key="8">
    <source>
        <dbReference type="ARBA" id="ARBA00022691"/>
    </source>
</evidence>
<proteinExistence type="inferred from homology"/>
<comment type="subcellular location">
    <subcellularLocation>
        <location evidence="1">Cytoplasm</location>
    </subcellularLocation>
</comment>
<dbReference type="PANTHER" id="PTHR11579:SF0">
    <property type="entry name" value="PROTEIN-L-ISOASPARTATE(D-ASPARTATE) O-METHYLTRANSFERASE"/>
    <property type="match status" value="1"/>
</dbReference>
<dbReference type="NCBIfam" id="NF001453">
    <property type="entry name" value="PRK00312.1"/>
    <property type="match status" value="1"/>
</dbReference>
<dbReference type="InterPro" id="IPR000682">
    <property type="entry name" value="PCMT"/>
</dbReference>
<keyword evidence="7 12" id="KW-0808">Transferase</keyword>
<keyword evidence="5" id="KW-0963">Cytoplasm</keyword>
<evidence type="ECO:0000256" key="2">
    <source>
        <dbReference type="ARBA" id="ARBA00005369"/>
    </source>
</evidence>
<dbReference type="Proteomes" id="UP000553963">
    <property type="component" value="Unassembled WGS sequence"/>
</dbReference>
<evidence type="ECO:0000256" key="3">
    <source>
        <dbReference type="ARBA" id="ARBA00011890"/>
    </source>
</evidence>
<keyword evidence="13" id="KW-1185">Reference proteome</keyword>
<dbReference type="SUPFAM" id="SSF53335">
    <property type="entry name" value="S-adenosyl-L-methionine-dependent methyltransferases"/>
    <property type="match status" value="1"/>
</dbReference>
<dbReference type="AlphaFoldDB" id="A0A840AL53"/>
<dbReference type="GO" id="GO:0005737">
    <property type="term" value="C:cytoplasm"/>
    <property type="evidence" value="ECO:0007669"/>
    <property type="project" value="UniProtKB-SubCell"/>
</dbReference>
<dbReference type="GO" id="GO:0032259">
    <property type="term" value="P:methylation"/>
    <property type="evidence" value="ECO:0007669"/>
    <property type="project" value="UniProtKB-KW"/>
</dbReference>